<evidence type="ECO:0000313" key="3">
    <source>
        <dbReference type="Proteomes" id="UP000567179"/>
    </source>
</evidence>
<feature type="transmembrane region" description="Helical" evidence="1">
    <location>
        <begin position="165"/>
        <end position="186"/>
    </location>
</feature>
<name>A0A8H5F5A8_9AGAR</name>
<feature type="transmembrane region" description="Helical" evidence="1">
    <location>
        <begin position="322"/>
        <end position="339"/>
    </location>
</feature>
<feature type="transmembrane region" description="Helical" evidence="1">
    <location>
        <begin position="126"/>
        <end position="145"/>
    </location>
</feature>
<proteinExistence type="predicted"/>
<keyword evidence="1" id="KW-1133">Transmembrane helix</keyword>
<feature type="transmembrane region" description="Helical" evidence="1">
    <location>
        <begin position="293"/>
        <end position="316"/>
    </location>
</feature>
<feature type="transmembrane region" description="Helical" evidence="1">
    <location>
        <begin position="92"/>
        <end position="114"/>
    </location>
</feature>
<dbReference type="Proteomes" id="UP000567179">
    <property type="component" value="Unassembled WGS sequence"/>
</dbReference>
<comment type="caution">
    <text evidence="2">The sequence shown here is derived from an EMBL/GenBank/DDBJ whole genome shotgun (WGS) entry which is preliminary data.</text>
</comment>
<evidence type="ECO:0000256" key="1">
    <source>
        <dbReference type="SAM" id="Phobius"/>
    </source>
</evidence>
<dbReference type="OrthoDB" id="2988301at2759"/>
<gene>
    <name evidence="2" type="ORF">D9619_011341</name>
</gene>
<protein>
    <submittedName>
        <fullName evidence="2">Uncharacterized protein</fullName>
    </submittedName>
</protein>
<dbReference type="EMBL" id="JAACJJ010000016">
    <property type="protein sequence ID" value="KAF5324191.1"/>
    <property type="molecule type" value="Genomic_DNA"/>
</dbReference>
<evidence type="ECO:0000313" key="2">
    <source>
        <dbReference type="EMBL" id="KAF5324191.1"/>
    </source>
</evidence>
<reference evidence="2 3" key="1">
    <citation type="journal article" date="2020" name="ISME J.">
        <title>Uncovering the hidden diversity of litter-decomposition mechanisms in mushroom-forming fungi.</title>
        <authorList>
            <person name="Floudas D."/>
            <person name="Bentzer J."/>
            <person name="Ahren D."/>
            <person name="Johansson T."/>
            <person name="Persson P."/>
            <person name="Tunlid A."/>
        </authorList>
    </citation>
    <scope>NUCLEOTIDE SEQUENCE [LARGE SCALE GENOMIC DNA]</scope>
    <source>
        <strain evidence="2 3">CBS 101986</strain>
    </source>
</reference>
<accession>A0A8H5F5A8</accession>
<keyword evidence="1" id="KW-0812">Transmembrane</keyword>
<sequence>MIILQQYPLWIPQHLSSPHISCWSFLSCSGVGLAAHLHRYPDSTPSRPLSTFFIVVRNRRTELTYNFERIRIKMVYRLPADNDSPVTYNEPAVHVFIALNLIGGIGMVFVLVTCLACRHVKRLETWYSFCFSWVLSAAAYSLLFLSGDQGNPQPIYAVCYTQAALTYALPPTTTSTTLAILVQMLLSLPDTALQTPKRVSRKMVALLLVAPYTVFLIVFIGVAVYHTENPESLQRNSQGTYCISTNLAWYRVSSAAVAGLSVIIIIVQAQIVMRLRESMRIARADPQQWIATYVRASVFTLIAFITLIVAMVFTITNSDHKIGFDIVLSTFPLLALLVFGTQKDLLFAWTSWDKQYPENNDSIRKLGHAEP</sequence>
<feature type="transmembrane region" description="Helical" evidence="1">
    <location>
        <begin position="247"/>
        <end position="272"/>
    </location>
</feature>
<keyword evidence="3" id="KW-1185">Reference proteome</keyword>
<organism evidence="2 3">
    <name type="scientific">Psilocybe cf. subviscida</name>
    <dbReference type="NCBI Taxonomy" id="2480587"/>
    <lineage>
        <taxon>Eukaryota</taxon>
        <taxon>Fungi</taxon>
        <taxon>Dikarya</taxon>
        <taxon>Basidiomycota</taxon>
        <taxon>Agaricomycotina</taxon>
        <taxon>Agaricomycetes</taxon>
        <taxon>Agaricomycetidae</taxon>
        <taxon>Agaricales</taxon>
        <taxon>Agaricineae</taxon>
        <taxon>Strophariaceae</taxon>
        <taxon>Psilocybe</taxon>
    </lineage>
</organism>
<keyword evidence="1" id="KW-0472">Membrane</keyword>
<dbReference type="AlphaFoldDB" id="A0A8H5F5A8"/>
<feature type="transmembrane region" description="Helical" evidence="1">
    <location>
        <begin position="206"/>
        <end position="227"/>
    </location>
</feature>